<dbReference type="Proteomes" id="UP000619376">
    <property type="component" value="Unassembled WGS sequence"/>
</dbReference>
<dbReference type="EMBL" id="JACHFK010000002">
    <property type="protein sequence ID" value="MBB5375946.1"/>
    <property type="molecule type" value="Genomic_DNA"/>
</dbReference>
<dbReference type="EMBL" id="BNAJ01000002">
    <property type="protein sequence ID" value="GHF35909.1"/>
    <property type="molecule type" value="Genomic_DNA"/>
</dbReference>
<dbReference type="Pfam" id="PF00535">
    <property type="entry name" value="Glycos_transf_2"/>
    <property type="match status" value="1"/>
</dbReference>
<reference evidence="3 4" key="3">
    <citation type="submission" date="2020-08" db="EMBL/GenBank/DDBJ databases">
        <title>Genomic Encyclopedia of Type Strains, Phase IV (KMG-IV): sequencing the most valuable type-strain genomes for metagenomic binning, comparative biology and taxonomic classification.</title>
        <authorList>
            <person name="Goeker M."/>
        </authorList>
    </citation>
    <scope>NUCLEOTIDE SEQUENCE [LARGE SCALE GENOMIC DNA]</scope>
    <source>
        <strain evidence="3 4">DSM 27521</strain>
    </source>
</reference>
<dbReference type="PANTHER" id="PTHR22916:SF3">
    <property type="entry name" value="UDP-GLCNAC:BETAGAL BETA-1,3-N-ACETYLGLUCOSAMINYLTRANSFERASE-LIKE PROTEIN 1"/>
    <property type="match status" value="1"/>
</dbReference>
<dbReference type="Gene3D" id="3.90.550.10">
    <property type="entry name" value="Spore Coat Polysaccharide Biosynthesis Protein SpsA, Chain A"/>
    <property type="match status" value="1"/>
</dbReference>
<keyword evidence="3" id="KW-0808">Transferase</keyword>
<dbReference type="CDD" id="cd00761">
    <property type="entry name" value="Glyco_tranf_GTA_type"/>
    <property type="match status" value="1"/>
</dbReference>
<dbReference type="SUPFAM" id="SSF53448">
    <property type="entry name" value="Nucleotide-diphospho-sugar transferases"/>
    <property type="match status" value="1"/>
</dbReference>
<evidence type="ECO:0000313" key="3">
    <source>
        <dbReference type="EMBL" id="MBB5375946.1"/>
    </source>
</evidence>
<dbReference type="RefSeq" id="WP_184110191.1">
    <property type="nucleotide sequence ID" value="NZ_BNAJ01000002.1"/>
</dbReference>
<evidence type="ECO:0000313" key="4">
    <source>
        <dbReference type="Proteomes" id="UP000539473"/>
    </source>
</evidence>
<dbReference type="AlphaFoldDB" id="A0A7W8KF98"/>
<dbReference type="PANTHER" id="PTHR22916">
    <property type="entry name" value="GLYCOSYLTRANSFERASE"/>
    <property type="match status" value="1"/>
</dbReference>
<reference evidence="2" key="1">
    <citation type="journal article" date="2014" name="Int. J. Syst. Evol. Microbiol.">
        <title>Complete genome of a new Firmicutes species belonging to the dominant human colonic microbiota ('Ruminococcus bicirculans') reveals two chromosomes and a selective capacity to utilize plant glucans.</title>
        <authorList>
            <consortium name="NISC Comparative Sequencing Program"/>
            <person name="Wegmann U."/>
            <person name="Louis P."/>
            <person name="Goesmann A."/>
            <person name="Henrissat B."/>
            <person name="Duncan S.H."/>
            <person name="Flint H.J."/>
        </authorList>
    </citation>
    <scope>NUCLEOTIDE SEQUENCE</scope>
    <source>
        <strain evidence="2">CGMCC 1.18437</strain>
    </source>
</reference>
<dbReference type="InterPro" id="IPR029044">
    <property type="entry name" value="Nucleotide-diphossugar_trans"/>
</dbReference>
<dbReference type="GO" id="GO:0016758">
    <property type="term" value="F:hexosyltransferase activity"/>
    <property type="evidence" value="ECO:0007669"/>
    <property type="project" value="UniProtKB-ARBA"/>
</dbReference>
<dbReference type="Proteomes" id="UP000539473">
    <property type="component" value="Unassembled WGS sequence"/>
</dbReference>
<evidence type="ECO:0000313" key="5">
    <source>
        <dbReference type="Proteomes" id="UP000619376"/>
    </source>
</evidence>
<protein>
    <submittedName>
        <fullName evidence="2">Glycosly transferase</fullName>
    </submittedName>
    <submittedName>
        <fullName evidence="3">Glycosyltransferase involved in cell wall biosynthesis</fullName>
    </submittedName>
</protein>
<keyword evidence="5" id="KW-1185">Reference proteome</keyword>
<proteinExistence type="predicted"/>
<dbReference type="InterPro" id="IPR001173">
    <property type="entry name" value="Glyco_trans_2-like"/>
</dbReference>
<evidence type="ECO:0000259" key="1">
    <source>
        <dbReference type="Pfam" id="PF00535"/>
    </source>
</evidence>
<feature type="domain" description="Glycosyltransferase 2-like" evidence="1">
    <location>
        <begin position="28"/>
        <end position="129"/>
    </location>
</feature>
<accession>A0A7W8KF98</accession>
<gene>
    <name evidence="2" type="ORF">GCM10017781_10580</name>
    <name evidence="3" type="ORF">HNQ07_001403</name>
</gene>
<evidence type="ECO:0000313" key="2">
    <source>
        <dbReference type="EMBL" id="GHF35909.1"/>
    </source>
</evidence>
<organism evidence="3 4">
    <name type="scientific">Deinococcus metalli</name>
    <dbReference type="NCBI Taxonomy" id="1141878"/>
    <lineage>
        <taxon>Bacteria</taxon>
        <taxon>Thermotogati</taxon>
        <taxon>Deinococcota</taxon>
        <taxon>Deinococci</taxon>
        <taxon>Deinococcales</taxon>
        <taxon>Deinococcaceae</taxon>
        <taxon>Deinococcus</taxon>
    </lineage>
</organism>
<name>A0A7W8KF98_9DEIO</name>
<sequence>MSSAHSTPLQYTGSTGTDHDPCRPLFAVIVPLYNAERYLEDTLRAIRAQSFQDFEVVMVDDGSTDGTAQMALHYARADARFHLIRTTNRGIAATRNTAIAHSSAPWIAVCDGDDVWHPHKLEVQAAVLRRWDEPQRGPLAAVGTGGHFINAAGRPVGPIDPPASPWPDAERLDASPELKMINSSVVFRRDLFARAGGYRPEYSPTEDLDLWLRLRALGAVVNVPQRLTEYRMHGQNLSHSSYVPMLLHAERAYVNAQRRAQGLPEWSHDEYMTDLRRTPLDHARRLGALRQMGYYNMAKVNVFNRRYLAAAAALVVAAGLDPLRATRLMRRSRALRRLWSGRAS</sequence>
<reference evidence="5" key="2">
    <citation type="journal article" date="2019" name="Int. J. Syst. Evol. Microbiol.">
        <title>The Global Catalogue of Microorganisms (GCM) 10K type strain sequencing project: providing services to taxonomists for standard genome sequencing and annotation.</title>
        <authorList>
            <consortium name="The Broad Institute Genomics Platform"/>
            <consortium name="The Broad Institute Genome Sequencing Center for Infectious Disease"/>
            <person name="Wu L."/>
            <person name="Ma J."/>
        </authorList>
    </citation>
    <scope>NUCLEOTIDE SEQUENCE [LARGE SCALE GENOMIC DNA]</scope>
    <source>
        <strain evidence="5">CGMCC 1.18437</strain>
    </source>
</reference>
<comment type="caution">
    <text evidence="3">The sequence shown here is derived from an EMBL/GenBank/DDBJ whole genome shotgun (WGS) entry which is preliminary data.</text>
</comment>
<reference evidence="2" key="4">
    <citation type="submission" date="2024-05" db="EMBL/GenBank/DDBJ databases">
        <authorList>
            <person name="Sun Q."/>
            <person name="Zhou Y."/>
        </authorList>
    </citation>
    <scope>NUCLEOTIDE SEQUENCE</scope>
    <source>
        <strain evidence="2">CGMCC 1.18437</strain>
    </source>
</reference>